<dbReference type="SUPFAM" id="SSF51695">
    <property type="entry name" value="PLC-like phosphodiesterases"/>
    <property type="match status" value="1"/>
</dbReference>
<dbReference type="InterPro" id="IPR017946">
    <property type="entry name" value="PLC-like_Pdiesterase_TIM-brl"/>
</dbReference>
<dbReference type="RefSeq" id="WP_307157629.1">
    <property type="nucleotide sequence ID" value="NZ_JAUSWH010000004.1"/>
</dbReference>
<evidence type="ECO:0000313" key="2">
    <source>
        <dbReference type="EMBL" id="MDQ0455447.1"/>
    </source>
</evidence>
<keyword evidence="3" id="KW-1185">Reference proteome</keyword>
<accession>A0ABU0IB48</accession>
<dbReference type="PANTHER" id="PTHR46211:SF14">
    <property type="entry name" value="GLYCEROPHOSPHODIESTER PHOSPHODIESTERASE"/>
    <property type="match status" value="1"/>
</dbReference>
<comment type="caution">
    <text evidence="2">The sequence shown here is derived from an EMBL/GenBank/DDBJ whole genome shotgun (WGS) entry which is preliminary data.</text>
</comment>
<dbReference type="PANTHER" id="PTHR46211">
    <property type="entry name" value="GLYCEROPHOSPHORYL DIESTER PHOSPHODIESTERASE"/>
    <property type="match status" value="1"/>
</dbReference>
<proteinExistence type="predicted"/>
<evidence type="ECO:0000259" key="1">
    <source>
        <dbReference type="Pfam" id="PF03009"/>
    </source>
</evidence>
<name>A0ABU0IB48_9HYPH</name>
<protein>
    <submittedName>
        <fullName evidence="2">Glycerophosphoryl diester phosphodiesterase</fullName>
    </submittedName>
</protein>
<dbReference type="Pfam" id="PF03009">
    <property type="entry name" value="GDPD"/>
    <property type="match status" value="1"/>
</dbReference>
<dbReference type="Proteomes" id="UP001235269">
    <property type="component" value="Unassembled WGS sequence"/>
</dbReference>
<feature type="domain" description="GP-PDE" evidence="1">
    <location>
        <begin position="49"/>
        <end position="293"/>
    </location>
</feature>
<dbReference type="Gene3D" id="3.20.20.190">
    <property type="entry name" value="Phosphatidylinositol (PI) phosphodiesterase"/>
    <property type="match status" value="1"/>
</dbReference>
<gene>
    <name evidence="2" type="ORF">QO005_001781</name>
</gene>
<reference evidence="2 3" key="1">
    <citation type="submission" date="2023-07" db="EMBL/GenBank/DDBJ databases">
        <title>Genomic Encyclopedia of Type Strains, Phase IV (KMG-IV): sequencing the most valuable type-strain genomes for metagenomic binning, comparative biology and taxonomic classification.</title>
        <authorList>
            <person name="Goeker M."/>
        </authorList>
    </citation>
    <scope>NUCLEOTIDE SEQUENCE [LARGE SCALE GENOMIC DNA]</scope>
    <source>
        <strain evidence="2 3">DSM 100301</strain>
    </source>
</reference>
<organism evidence="2 3">
    <name type="scientific">Rhizobium paknamense</name>
    <dbReference type="NCBI Taxonomy" id="1206817"/>
    <lineage>
        <taxon>Bacteria</taxon>
        <taxon>Pseudomonadati</taxon>
        <taxon>Pseudomonadota</taxon>
        <taxon>Alphaproteobacteria</taxon>
        <taxon>Hyphomicrobiales</taxon>
        <taxon>Rhizobiaceae</taxon>
        <taxon>Rhizobium/Agrobacterium group</taxon>
        <taxon>Rhizobium</taxon>
    </lineage>
</organism>
<evidence type="ECO:0000313" key="3">
    <source>
        <dbReference type="Proteomes" id="UP001235269"/>
    </source>
</evidence>
<dbReference type="InterPro" id="IPR030395">
    <property type="entry name" value="GP_PDE_dom"/>
</dbReference>
<dbReference type="EMBL" id="JAUSWH010000004">
    <property type="protein sequence ID" value="MDQ0455447.1"/>
    <property type="molecule type" value="Genomic_DNA"/>
</dbReference>
<sequence length="302" mass="32857">MADQQRQGLFIDKDGHRCWLKWHRGRKQKGDIAFTPARILEGMRLGASVEIDLVCHAGNGFAVLHDRDLHPATTGQGLVASASPDILRGLFLRENPECFQEKWEPVSRPETRINTQATSSPHRVMLLEDLAALLAGESCPETALLQLDLKEEAAALNEAIIENFAAAVAPVAGRMILSGGDAEAVRRLAEATPGLAVGYDPCHFGAAERLLQERNFHDFVRSAVTALPGIRMIYLEYELILAADQLGYNLVAAFQSHGVRIDAYTIRKADPALRPSIARLLALGVDQITTDDPVGLQALLAG</sequence>